<dbReference type="InterPro" id="IPR013856">
    <property type="entry name" value="Peptidase_M4_domain"/>
</dbReference>
<dbReference type="PRINTS" id="PR00730">
    <property type="entry name" value="THERMOLYSIN"/>
</dbReference>
<organism evidence="11 12">
    <name type="scientific">Cristinia sonorae</name>
    <dbReference type="NCBI Taxonomy" id="1940300"/>
    <lineage>
        <taxon>Eukaryota</taxon>
        <taxon>Fungi</taxon>
        <taxon>Dikarya</taxon>
        <taxon>Basidiomycota</taxon>
        <taxon>Agaricomycotina</taxon>
        <taxon>Agaricomycetes</taxon>
        <taxon>Agaricomycetidae</taxon>
        <taxon>Agaricales</taxon>
        <taxon>Pleurotineae</taxon>
        <taxon>Stephanosporaceae</taxon>
        <taxon>Cristinia</taxon>
    </lineage>
</organism>
<evidence type="ECO:0000259" key="8">
    <source>
        <dbReference type="Pfam" id="PF01447"/>
    </source>
</evidence>
<name>A0A8K0UTK9_9AGAR</name>
<dbReference type="CDD" id="cd09597">
    <property type="entry name" value="M4_TLP"/>
    <property type="match status" value="1"/>
</dbReference>
<dbReference type="AlphaFoldDB" id="A0A8K0UTK9"/>
<feature type="compositionally biased region" description="Pro residues" evidence="7">
    <location>
        <begin position="391"/>
        <end position="413"/>
    </location>
</feature>
<evidence type="ECO:0008006" key="13">
    <source>
        <dbReference type="Google" id="ProtNLM"/>
    </source>
</evidence>
<evidence type="ECO:0000256" key="2">
    <source>
        <dbReference type="ARBA" id="ARBA00022670"/>
    </source>
</evidence>
<evidence type="ECO:0000313" key="12">
    <source>
        <dbReference type="Proteomes" id="UP000813824"/>
    </source>
</evidence>
<dbReference type="Pfam" id="PF16485">
    <property type="entry name" value="PLN_propep"/>
    <property type="match status" value="1"/>
</dbReference>
<dbReference type="SUPFAM" id="SSF55486">
    <property type="entry name" value="Metalloproteases ('zincins'), catalytic domain"/>
    <property type="match status" value="1"/>
</dbReference>
<dbReference type="EMBL" id="JAEVFJ010000008">
    <property type="protein sequence ID" value="KAH8103047.1"/>
    <property type="molecule type" value="Genomic_DNA"/>
</dbReference>
<proteinExistence type="inferred from homology"/>
<protein>
    <recommendedName>
        <fullName evidence="13">Neutral metalloproteinase</fullName>
    </recommendedName>
</protein>
<dbReference type="GO" id="GO:0004222">
    <property type="term" value="F:metalloendopeptidase activity"/>
    <property type="evidence" value="ECO:0007669"/>
    <property type="project" value="InterPro"/>
</dbReference>
<dbReference type="GO" id="GO:0046872">
    <property type="term" value="F:metal ion binding"/>
    <property type="evidence" value="ECO:0007669"/>
    <property type="project" value="UniProtKB-KW"/>
</dbReference>
<dbReference type="OrthoDB" id="2962374at2759"/>
<dbReference type="GO" id="GO:0006508">
    <property type="term" value="P:proteolysis"/>
    <property type="evidence" value="ECO:0007669"/>
    <property type="project" value="UniProtKB-KW"/>
</dbReference>
<gene>
    <name evidence="11" type="ORF">BXZ70DRAFT_1006216</name>
</gene>
<dbReference type="Gene3D" id="3.10.170.10">
    <property type="match status" value="1"/>
</dbReference>
<evidence type="ECO:0000256" key="4">
    <source>
        <dbReference type="ARBA" id="ARBA00022801"/>
    </source>
</evidence>
<evidence type="ECO:0000313" key="11">
    <source>
        <dbReference type="EMBL" id="KAH8103047.1"/>
    </source>
</evidence>
<keyword evidence="12" id="KW-1185">Reference proteome</keyword>
<dbReference type="Pfam" id="PF02868">
    <property type="entry name" value="Peptidase_M4_C"/>
    <property type="match status" value="1"/>
</dbReference>
<evidence type="ECO:0000256" key="7">
    <source>
        <dbReference type="SAM" id="MobiDB-lite"/>
    </source>
</evidence>
<comment type="similarity">
    <text evidence="1">Belongs to the peptidase M4 family.</text>
</comment>
<dbReference type="PANTHER" id="PTHR43579">
    <property type="match status" value="1"/>
</dbReference>
<keyword evidence="6" id="KW-0482">Metalloprotease</keyword>
<dbReference type="InterPro" id="IPR001570">
    <property type="entry name" value="Peptidase_M4_C_domain"/>
</dbReference>
<dbReference type="Pfam" id="PF01447">
    <property type="entry name" value="Peptidase_M4"/>
    <property type="match status" value="1"/>
</dbReference>
<dbReference type="Gene3D" id="1.10.390.10">
    <property type="entry name" value="Neutral Protease Domain 2"/>
    <property type="match status" value="1"/>
</dbReference>
<reference evidence="11" key="1">
    <citation type="journal article" date="2021" name="New Phytol.">
        <title>Evolutionary innovations through gain and loss of genes in the ectomycorrhizal Boletales.</title>
        <authorList>
            <person name="Wu G."/>
            <person name="Miyauchi S."/>
            <person name="Morin E."/>
            <person name="Kuo A."/>
            <person name="Drula E."/>
            <person name="Varga T."/>
            <person name="Kohler A."/>
            <person name="Feng B."/>
            <person name="Cao Y."/>
            <person name="Lipzen A."/>
            <person name="Daum C."/>
            <person name="Hundley H."/>
            <person name="Pangilinan J."/>
            <person name="Johnson J."/>
            <person name="Barry K."/>
            <person name="LaButti K."/>
            <person name="Ng V."/>
            <person name="Ahrendt S."/>
            <person name="Min B."/>
            <person name="Choi I.G."/>
            <person name="Park H."/>
            <person name="Plett J.M."/>
            <person name="Magnuson J."/>
            <person name="Spatafora J.W."/>
            <person name="Nagy L.G."/>
            <person name="Henrissat B."/>
            <person name="Grigoriev I.V."/>
            <person name="Yang Z.L."/>
            <person name="Xu J."/>
            <person name="Martin F.M."/>
        </authorList>
    </citation>
    <scope>NUCLEOTIDE SEQUENCE</scope>
    <source>
        <strain evidence="11">KKN 215</strain>
    </source>
</reference>
<dbReference type="InterPro" id="IPR052759">
    <property type="entry name" value="Metalloprotease_M4"/>
</dbReference>
<sequence length="506" mass="54717">MSSTNICSNNDVHHDMMCCSIIPPFILSNIANCPNAPETARSCAREGLAHAHRLRQLRISRLNASQGGGPPGIIPGLVSRNITTSVNQGRPTAGPKRLNRVIYSANNTQILDFTLLRSEGSVPIYDTAANECYDGFGSTFKFYSDVFDRNSIDDAGMTLTGSVHVGNGWQNAQWNGSQMLFGDGDGVYFNRFTASLDVIAHELTHGVTQYTAALIYEVESGALNESMSDVFGIMVKQHHLGQTAAQSDWLIGSELLTSNVNGVALRSMKNPGSAYNDPVLQKDPQVGHYSEVVTYQAPYGDNNDFGGVHISSGVPNRAFYLVATNLGGYSWDRAGRIWWAVLSGGALPANANFHTFAKMTSSTAERMYGGSVKMVVEQAWRDVGVEIGTAPNPPPPRPDPTPVPPPVPPPPNPPRKTVVGALSGWGTTMVNAENASFTVNGYAGYDGSVRFTAVYSAHSNEEFLGKLSAFGDSLTGEWENSDRQAYLRAGWADSYVLHGPFELRRR</sequence>
<evidence type="ECO:0000256" key="6">
    <source>
        <dbReference type="ARBA" id="ARBA00023049"/>
    </source>
</evidence>
<accession>A0A8K0UTK9</accession>
<dbReference type="InterPro" id="IPR023612">
    <property type="entry name" value="Peptidase_M4"/>
</dbReference>
<keyword evidence="5" id="KW-0862">Zinc</keyword>
<dbReference type="InterPro" id="IPR032475">
    <property type="entry name" value="Protealysin_N_PP"/>
</dbReference>
<feature type="domain" description="Peptidase M4" evidence="8">
    <location>
        <begin position="126"/>
        <end position="209"/>
    </location>
</feature>
<evidence type="ECO:0000256" key="5">
    <source>
        <dbReference type="ARBA" id="ARBA00022833"/>
    </source>
</evidence>
<comment type="caution">
    <text evidence="11">The sequence shown here is derived from an EMBL/GenBank/DDBJ whole genome shotgun (WGS) entry which is preliminary data.</text>
</comment>
<dbReference type="InterPro" id="IPR027268">
    <property type="entry name" value="Peptidase_M4/M1_CTD_sf"/>
</dbReference>
<keyword evidence="2" id="KW-0645">Protease</keyword>
<evidence type="ECO:0000259" key="10">
    <source>
        <dbReference type="Pfam" id="PF16485"/>
    </source>
</evidence>
<evidence type="ECO:0000256" key="3">
    <source>
        <dbReference type="ARBA" id="ARBA00022723"/>
    </source>
</evidence>
<keyword evidence="4" id="KW-0378">Hydrolase</keyword>
<feature type="region of interest" description="Disordered" evidence="7">
    <location>
        <begin position="386"/>
        <end position="413"/>
    </location>
</feature>
<feature type="domain" description="Peptidase M4 C-terminal" evidence="9">
    <location>
        <begin position="212"/>
        <end position="385"/>
    </location>
</feature>
<dbReference type="Proteomes" id="UP000813824">
    <property type="component" value="Unassembled WGS sequence"/>
</dbReference>
<feature type="domain" description="Protealysin N-terminal propeptide" evidence="10">
    <location>
        <begin position="19"/>
        <end position="54"/>
    </location>
</feature>
<keyword evidence="3" id="KW-0479">Metal-binding</keyword>
<dbReference type="PANTHER" id="PTHR43579:SF1">
    <property type="entry name" value="NEUTRAL METALLOPROTEINASE"/>
    <property type="match status" value="1"/>
</dbReference>
<evidence type="ECO:0000259" key="9">
    <source>
        <dbReference type="Pfam" id="PF02868"/>
    </source>
</evidence>
<evidence type="ECO:0000256" key="1">
    <source>
        <dbReference type="ARBA" id="ARBA00009388"/>
    </source>
</evidence>